<feature type="region of interest" description="Disordered" evidence="1">
    <location>
        <begin position="205"/>
        <end position="325"/>
    </location>
</feature>
<evidence type="ECO:0000259" key="2">
    <source>
        <dbReference type="Pfam" id="PF23305"/>
    </source>
</evidence>
<evidence type="ECO:0000313" key="4">
    <source>
        <dbReference type="Proteomes" id="UP000799439"/>
    </source>
</evidence>
<proteinExistence type="predicted"/>
<gene>
    <name evidence="3" type="ORF">K461DRAFT_267384</name>
</gene>
<evidence type="ECO:0000313" key="3">
    <source>
        <dbReference type="EMBL" id="KAF2154352.1"/>
    </source>
</evidence>
<comment type="caution">
    <text evidence="3">The sequence shown here is derived from an EMBL/GenBank/DDBJ whole genome shotgun (WGS) entry which is preliminary data.</text>
</comment>
<feature type="compositionally biased region" description="Polar residues" evidence="1">
    <location>
        <begin position="567"/>
        <end position="581"/>
    </location>
</feature>
<organism evidence="3 4">
    <name type="scientific">Myriangium duriaei CBS 260.36</name>
    <dbReference type="NCBI Taxonomy" id="1168546"/>
    <lineage>
        <taxon>Eukaryota</taxon>
        <taxon>Fungi</taxon>
        <taxon>Dikarya</taxon>
        <taxon>Ascomycota</taxon>
        <taxon>Pezizomycotina</taxon>
        <taxon>Dothideomycetes</taxon>
        <taxon>Dothideomycetidae</taxon>
        <taxon>Myriangiales</taxon>
        <taxon>Myriangiaceae</taxon>
        <taxon>Myriangium</taxon>
    </lineage>
</organism>
<name>A0A9P4J6H9_9PEZI</name>
<reference evidence="3" key="1">
    <citation type="journal article" date="2020" name="Stud. Mycol.">
        <title>101 Dothideomycetes genomes: a test case for predicting lifestyles and emergence of pathogens.</title>
        <authorList>
            <person name="Haridas S."/>
            <person name="Albert R."/>
            <person name="Binder M."/>
            <person name="Bloem J."/>
            <person name="Labutti K."/>
            <person name="Salamov A."/>
            <person name="Andreopoulos B."/>
            <person name="Baker S."/>
            <person name="Barry K."/>
            <person name="Bills G."/>
            <person name="Bluhm B."/>
            <person name="Cannon C."/>
            <person name="Castanera R."/>
            <person name="Culley D."/>
            <person name="Daum C."/>
            <person name="Ezra D."/>
            <person name="Gonzalez J."/>
            <person name="Henrissat B."/>
            <person name="Kuo A."/>
            <person name="Liang C."/>
            <person name="Lipzen A."/>
            <person name="Lutzoni F."/>
            <person name="Magnuson J."/>
            <person name="Mondo S."/>
            <person name="Nolan M."/>
            <person name="Ohm R."/>
            <person name="Pangilinan J."/>
            <person name="Park H.-J."/>
            <person name="Ramirez L."/>
            <person name="Alfaro M."/>
            <person name="Sun H."/>
            <person name="Tritt A."/>
            <person name="Yoshinaga Y."/>
            <person name="Zwiers L.-H."/>
            <person name="Turgeon B."/>
            <person name="Goodwin S."/>
            <person name="Spatafora J."/>
            <person name="Crous P."/>
            <person name="Grigoriev I."/>
        </authorList>
    </citation>
    <scope>NUCLEOTIDE SEQUENCE</scope>
    <source>
        <strain evidence="3">CBS 260.36</strain>
    </source>
</reference>
<feature type="compositionally biased region" description="Polar residues" evidence="1">
    <location>
        <begin position="206"/>
        <end position="220"/>
    </location>
</feature>
<dbReference type="EMBL" id="ML996084">
    <property type="protein sequence ID" value="KAF2154352.1"/>
    <property type="molecule type" value="Genomic_DNA"/>
</dbReference>
<keyword evidence="4" id="KW-1185">Reference proteome</keyword>
<sequence length="689" mass="74835">MVENVRTPIIVDEDSGIPPEAVIVNSQTVSEGGTPYESLISMSGYEKSHHDGAMYDYNNATTRPNQPSSYSGFPSSAYDSQYLSNHAQVPSALPTEGLMPSDPYHAHDGFAQQNPSYSFVSRPEVVDFSPSSGSSGRKVFVYLNASEDIETQGPFPTVIFGSRRCSASMSKVNGPGNFALAVTIPPFEQTGSASTQVPLYLDPNDGSGTSVPVGQFSYTEPTPYMQSPHIPSPADSLSRKRKLSPEQIEQSPEKRIASQNLRAGDYDNVTSSPMSSNALSPYSATQQPINYAYGHTPPRSSQYTQMTPRFGQSPQPASSQLAPGPNYEQYIQERPGISTSLASYVPGTTSTATAPTLVRTSTLPDHVGAPHAMNGAFNPYALYPNNSKANLKLDGDLNSMAENWSSDEMQTQRRLVRFRRSQTGSTITAVFEPVTPEDHARAPGNIYVNCIFWKEKGACYITSVDTIQLLESLVAVRFTVEEKNRIRRNLEGFRPATVSKTRPDCEEFFKTIMGFPSPKPRNIEKDVKVFPWRILAHALKKIIGKYSASYGSTAGSMPPQIGGPASASGSPMTMSRHTASPQAPPTMSARMPQFSAPPMAPATLPSQVTMPMNAAPTSMPQPVSWQYPTSGYPGDMSTGRSSWDINAGFVDPNSQFPVRDQRIPSISQHLGGFMYPPGADYSTQRSTQA</sequence>
<dbReference type="InterPro" id="IPR055509">
    <property type="entry name" value="DUF7082"/>
</dbReference>
<dbReference type="OrthoDB" id="1751210at2759"/>
<dbReference type="Proteomes" id="UP000799439">
    <property type="component" value="Unassembled WGS sequence"/>
</dbReference>
<dbReference type="PANTHER" id="PTHR39463">
    <property type="entry name" value="MEDUSA"/>
    <property type="match status" value="1"/>
</dbReference>
<feature type="compositionally biased region" description="Polar residues" evidence="1">
    <location>
        <begin position="298"/>
        <end position="321"/>
    </location>
</feature>
<dbReference type="Pfam" id="PF23305">
    <property type="entry name" value="DUF7082"/>
    <property type="match status" value="1"/>
</dbReference>
<evidence type="ECO:0000256" key="1">
    <source>
        <dbReference type="SAM" id="MobiDB-lite"/>
    </source>
</evidence>
<dbReference type="PANTHER" id="PTHR39463:SF1">
    <property type="entry name" value="MEDUSA"/>
    <property type="match status" value="1"/>
</dbReference>
<dbReference type="GO" id="GO:0005634">
    <property type="term" value="C:nucleus"/>
    <property type="evidence" value="ECO:0007669"/>
    <property type="project" value="TreeGrafter"/>
</dbReference>
<protein>
    <recommendedName>
        <fullName evidence="2">DUF7082 domain-containing protein</fullName>
    </recommendedName>
</protein>
<feature type="region of interest" description="Disordered" evidence="1">
    <location>
        <begin position="557"/>
        <end position="592"/>
    </location>
</feature>
<accession>A0A9P4J6H9</accession>
<dbReference type="AlphaFoldDB" id="A0A9P4J6H9"/>
<feature type="compositionally biased region" description="Polar residues" evidence="1">
    <location>
        <begin position="268"/>
        <end position="289"/>
    </location>
</feature>
<feature type="domain" description="DUF7082" evidence="2">
    <location>
        <begin position="388"/>
        <end position="543"/>
    </location>
</feature>